<dbReference type="PANTHER" id="PTHR31595:SF67">
    <property type="entry name" value="WAX SYNTHASE DOMAIN-CONTAINING PROTEIN"/>
    <property type="match status" value="1"/>
</dbReference>
<feature type="transmembrane region" description="Helical" evidence="7">
    <location>
        <begin position="376"/>
        <end position="393"/>
    </location>
</feature>
<accession>C8VMV5</accession>
<dbReference type="GO" id="GO:0008374">
    <property type="term" value="F:O-acyltransferase activity"/>
    <property type="evidence" value="ECO:0007669"/>
    <property type="project" value="InterPro"/>
</dbReference>
<accession>Q5BB23</accession>
<dbReference type="VEuPathDB" id="FungiDB:AN2257"/>
<dbReference type="InParanoid" id="Q5BB23"/>
<dbReference type="InterPro" id="IPR032805">
    <property type="entry name" value="Wax_synthase_dom"/>
</dbReference>
<dbReference type="eggNOG" id="ENOG502SAIV">
    <property type="taxonomic scope" value="Eukaryota"/>
</dbReference>
<dbReference type="GO" id="GO:0016020">
    <property type="term" value="C:membrane"/>
    <property type="evidence" value="ECO:0007669"/>
    <property type="project" value="UniProtKB-SubCell"/>
</dbReference>
<dbReference type="AlphaFoldDB" id="Q5BB23"/>
<evidence type="ECO:0000256" key="4">
    <source>
        <dbReference type="ARBA" id="ARBA00022692"/>
    </source>
</evidence>
<feature type="transmembrane region" description="Helical" evidence="7">
    <location>
        <begin position="451"/>
        <end position="469"/>
    </location>
</feature>
<evidence type="ECO:0000313" key="10">
    <source>
        <dbReference type="Proteomes" id="UP000000560"/>
    </source>
</evidence>
<protein>
    <recommendedName>
        <fullName evidence="8">Wax synthase domain-containing protein</fullName>
    </recommendedName>
</protein>
<dbReference type="OMA" id="WHQTFRF"/>
<dbReference type="PANTHER" id="PTHR31595">
    <property type="entry name" value="LONG-CHAIN-ALCOHOL O-FATTY-ACYLTRANSFERASE 3-RELATED"/>
    <property type="match status" value="1"/>
</dbReference>
<evidence type="ECO:0000259" key="8">
    <source>
        <dbReference type="Pfam" id="PF13813"/>
    </source>
</evidence>
<feature type="transmembrane region" description="Helical" evidence="7">
    <location>
        <begin position="96"/>
        <end position="116"/>
    </location>
</feature>
<comment type="similarity">
    <text evidence="2">Belongs to the wax synthase family.</text>
</comment>
<dbReference type="EMBL" id="BN001307">
    <property type="protein sequence ID" value="CBF86482.1"/>
    <property type="molecule type" value="Genomic_DNA"/>
</dbReference>
<keyword evidence="3" id="KW-0808">Transferase</keyword>
<comment type="subcellular location">
    <subcellularLocation>
        <location evidence="1">Membrane</location>
        <topology evidence="1">Multi-pass membrane protein</topology>
    </subcellularLocation>
</comment>
<dbReference type="InterPro" id="IPR044851">
    <property type="entry name" value="Wax_synthase"/>
</dbReference>
<dbReference type="KEGG" id="ani:ANIA_02257"/>
<feature type="transmembrane region" description="Helical" evidence="7">
    <location>
        <begin position="413"/>
        <end position="430"/>
    </location>
</feature>
<feature type="transmembrane region" description="Helical" evidence="7">
    <location>
        <begin position="283"/>
        <end position="303"/>
    </location>
</feature>
<organism evidence="9 10">
    <name type="scientific">Emericella nidulans (strain FGSC A4 / ATCC 38163 / CBS 112.46 / NRRL 194 / M139)</name>
    <name type="common">Aspergillus nidulans</name>
    <dbReference type="NCBI Taxonomy" id="227321"/>
    <lineage>
        <taxon>Eukaryota</taxon>
        <taxon>Fungi</taxon>
        <taxon>Dikarya</taxon>
        <taxon>Ascomycota</taxon>
        <taxon>Pezizomycotina</taxon>
        <taxon>Eurotiomycetes</taxon>
        <taxon>Eurotiomycetidae</taxon>
        <taxon>Eurotiales</taxon>
        <taxon>Aspergillaceae</taxon>
        <taxon>Aspergillus</taxon>
        <taxon>Aspergillus subgen. Nidulantes</taxon>
    </lineage>
</organism>
<evidence type="ECO:0000256" key="1">
    <source>
        <dbReference type="ARBA" id="ARBA00004141"/>
    </source>
</evidence>
<gene>
    <name evidence="9" type="ORF">ANIA_02257</name>
</gene>
<proteinExistence type="inferred from homology"/>
<dbReference type="RefSeq" id="XP_659861.1">
    <property type="nucleotide sequence ID" value="XM_654769.1"/>
</dbReference>
<dbReference type="GeneID" id="2874754"/>
<evidence type="ECO:0000256" key="7">
    <source>
        <dbReference type="SAM" id="Phobius"/>
    </source>
</evidence>
<evidence type="ECO:0000256" key="2">
    <source>
        <dbReference type="ARBA" id="ARBA00007282"/>
    </source>
</evidence>
<reference evidence="10" key="2">
    <citation type="journal article" date="2009" name="Fungal Genet. Biol.">
        <title>The 2008 update of the Aspergillus nidulans genome annotation: a community effort.</title>
        <authorList>
            <person name="Wortman J.R."/>
            <person name="Gilsenan J.M."/>
            <person name="Joardar V."/>
            <person name="Deegan J."/>
            <person name="Clutterbuck J."/>
            <person name="Andersen M.R."/>
            <person name="Archer D."/>
            <person name="Bencina M."/>
            <person name="Braus G."/>
            <person name="Coutinho P."/>
            <person name="von Dohren H."/>
            <person name="Doonan J."/>
            <person name="Driessen A.J."/>
            <person name="Durek P."/>
            <person name="Espeso E."/>
            <person name="Fekete E."/>
            <person name="Flipphi M."/>
            <person name="Estrada C.G."/>
            <person name="Geysens S."/>
            <person name="Goldman G."/>
            <person name="de Groot P.W."/>
            <person name="Hansen K."/>
            <person name="Harris S.D."/>
            <person name="Heinekamp T."/>
            <person name="Helmstaedt K."/>
            <person name="Henrissat B."/>
            <person name="Hofmann G."/>
            <person name="Homan T."/>
            <person name="Horio T."/>
            <person name="Horiuchi H."/>
            <person name="James S."/>
            <person name="Jones M."/>
            <person name="Karaffa L."/>
            <person name="Karanyi Z."/>
            <person name="Kato M."/>
            <person name="Keller N."/>
            <person name="Kelly D.E."/>
            <person name="Kiel J.A."/>
            <person name="Kim J.M."/>
            <person name="van der Klei I.J."/>
            <person name="Klis F.M."/>
            <person name="Kovalchuk A."/>
            <person name="Krasevec N."/>
            <person name="Kubicek C.P."/>
            <person name="Liu B."/>
            <person name="Maccabe A."/>
            <person name="Meyer V."/>
            <person name="Mirabito P."/>
            <person name="Miskei M."/>
            <person name="Mos M."/>
            <person name="Mullins J."/>
            <person name="Nelson D.R."/>
            <person name="Nielsen J."/>
            <person name="Oakley B.R."/>
            <person name="Osmani S.A."/>
            <person name="Pakula T."/>
            <person name="Paszewski A."/>
            <person name="Paulsen I."/>
            <person name="Pilsyk S."/>
            <person name="Pocsi I."/>
            <person name="Punt P.J."/>
            <person name="Ram A.F."/>
            <person name="Ren Q."/>
            <person name="Robellet X."/>
            <person name="Robson G."/>
            <person name="Seiboth B."/>
            <person name="van Solingen P."/>
            <person name="Specht T."/>
            <person name="Sun J."/>
            <person name="Taheri-Talesh N."/>
            <person name="Takeshita N."/>
            <person name="Ussery D."/>
            <person name="vanKuyk P.A."/>
            <person name="Visser H."/>
            <person name="van de Vondervoort P.J."/>
            <person name="de Vries R.P."/>
            <person name="Walton J."/>
            <person name="Xiang X."/>
            <person name="Xiong Y."/>
            <person name="Zeng A.P."/>
            <person name="Brandt B.W."/>
            <person name="Cornell M.J."/>
            <person name="van den Hondel C.A."/>
            <person name="Visser J."/>
            <person name="Oliver S.G."/>
            <person name="Turner G."/>
        </authorList>
    </citation>
    <scope>GENOME REANNOTATION</scope>
    <source>
        <strain evidence="10">FGSC A4 / ATCC 38163 / CBS 112.46 / NRRL 194 / M139</strain>
    </source>
</reference>
<keyword evidence="6 7" id="KW-0472">Membrane</keyword>
<reference evidence="10" key="1">
    <citation type="journal article" date="2005" name="Nature">
        <title>Sequencing of Aspergillus nidulans and comparative analysis with A. fumigatus and A. oryzae.</title>
        <authorList>
            <person name="Galagan J.E."/>
            <person name="Calvo S.E."/>
            <person name="Cuomo C."/>
            <person name="Ma L.J."/>
            <person name="Wortman J.R."/>
            <person name="Batzoglou S."/>
            <person name="Lee S.I."/>
            <person name="Basturkmen M."/>
            <person name="Spevak C.C."/>
            <person name="Clutterbuck J."/>
            <person name="Kapitonov V."/>
            <person name="Jurka J."/>
            <person name="Scazzocchio C."/>
            <person name="Farman M."/>
            <person name="Butler J."/>
            <person name="Purcell S."/>
            <person name="Harris S."/>
            <person name="Braus G.H."/>
            <person name="Draht O."/>
            <person name="Busch S."/>
            <person name="D'Enfert C."/>
            <person name="Bouchier C."/>
            <person name="Goldman G.H."/>
            <person name="Bell-Pedersen D."/>
            <person name="Griffiths-Jones S."/>
            <person name="Doonan J.H."/>
            <person name="Yu J."/>
            <person name="Vienken K."/>
            <person name="Pain A."/>
            <person name="Freitag M."/>
            <person name="Selker E.U."/>
            <person name="Archer D.B."/>
            <person name="Penalva M.A."/>
            <person name="Oakley B.R."/>
            <person name="Momany M."/>
            <person name="Tanaka T."/>
            <person name="Kumagai T."/>
            <person name="Asai K."/>
            <person name="Machida M."/>
            <person name="Nierman W.C."/>
            <person name="Denning D.W."/>
            <person name="Caddick M."/>
            <person name="Hynes M."/>
            <person name="Paoletti M."/>
            <person name="Fischer R."/>
            <person name="Miller B."/>
            <person name="Dyer P."/>
            <person name="Sachs M.S."/>
            <person name="Osmani S.A."/>
            <person name="Birren B.W."/>
        </authorList>
    </citation>
    <scope>NUCLEOTIDE SEQUENCE [LARGE SCALE GENOMIC DNA]</scope>
    <source>
        <strain evidence="10">FGSC A4 / ATCC 38163 / CBS 112.46 / NRRL 194 / M139</strain>
    </source>
</reference>
<evidence type="ECO:0000256" key="6">
    <source>
        <dbReference type="ARBA" id="ARBA00023136"/>
    </source>
</evidence>
<name>Q5BB23_EMENI</name>
<keyword evidence="4 7" id="KW-0812">Transmembrane</keyword>
<dbReference type="HOGENOM" id="CLU_021051_2_0_1"/>
<feature type="transmembrane region" description="Helical" evidence="7">
    <location>
        <begin position="41"/>
        <end position="60"/>
    </location>
</feature>
<dbReference type="Proteomes" id="UP000000560">
    <property type="component" value="Chromosome VII"/>
</dbReference>
<feature type="domain" description="Wax synthase" evidence="8">
    <location>
        <begin position="327"/>
        <end position="418"/>
    </location>
</feature>
<sequence length="520" mass="58667">MRTKLRSMVDPDSAFSRYERIVLDTRERYETFIRNGDAKPLLLWHALLPVILLICALLIPSRRGGGSILRQILYVISLGISAETIRYRRVLLGGNGYMVGLIMVWLLVWSSTLLFFNNAERDFRRIERVRSIKEKSPVGKQNGHTSSKKYGQDEVQRDAYTLVWQPYPRSFKHRLGWVLALVLNMRGPDFSFRISSLDPLPSQLDPKNSPADAVRAGPQSKSRIRAAFTCFFVAYLALDILKLVVIWDPYFLGSVSATPPFPLEYLSIFPGLIRAYRSFVTGAAVYFALLFVTALNPICFLGLSTAFPKASRALTATPLDAPWLYTDQFGPITAILDDGLAGAWGKWWHQIFRFGFVSTAKWFISFLPASVSSQRIVRRIITTLVAFGISGLIHGSGSYTQLGENTRPVTGTFLFFILQAVGVFVQDLWARAVVAQLTRSGLAPPRWLRRTGNVAFVLGWLFFSGYRIADDFANGGMWLTEPLPFSLLRGLMGQGWLCWRAPWFKYHDDGTFWGSGVRVM</sequence>
<keyword evidence="5 7" id="KW-1133">Transmembrane helix</keyword>
<feature type="transmembrane region" description="Helical" evidence="7">
    <location>
        <begin position="226"/>
        <end position="247"/>
    </location>
</feature>
<keyword evidence="10" id="KW-1185">Reference proteome</keyword>
<dbReference type="GO" id="GO:0006629">
    <property type="term" value="P:lipid metabolic process"/>
    <property type="evidence" value="ECO:0007669"/>
    <property type="project" value="InterPro"/>
</dbReference>
<evidence type="ECO:0000313" key="9">
    <source>
        <dbReference type="EMBL" id="CBF86482.1"/>
    </source>
</evidence>
<dbReference type="Pfam" id="PF13813">
    <property type="entry name" value="MBOAT_2"/>
    <property type="match status" value="1"/>
</dbReference>
<dbReference type="OrthoDB" id="2796277at2759"/>
<evidence type="ECO:0000256" key="5">
    <source>
        <dbReference type="ARBA" id="ARBA00022989"/>
    </source>
</evidence>
<evidence type="ECO:0000256" key="3">
    <source>
        <dbReference type="ARBA" id="ARBA00022679"/>
    </source>
</evidence>